<gene>
    <name evidence="1" type="ORF">NQ176_g760</name>
</gene>
<protein>
    <submittedName>
        <fullName evidence="1">Uncharacterized protein</fullName>
    </submittedName>
</protein>
<keyword evidence="2" id="KW-1185">Reference proteome</keyword>
<dbReference type="Proteomes" id="UP001143910">
    <property type="component" value="Unassembled WGS sequence"/>
</dbReference>
<sequence length="128" mass="13560">MKAATISLIASSPIGVAALGINCLGSNSCGEFGPGNALAIIREKVKNLPSTATYVDGQQIASVNVGDGSCYAAFYQNTGRSFSQYDTWWYLNALYDHGCRKCGSIPTDSGNNVYNGELTVNYVSICQV</sequence>
<dbReference type="EMBL" id="JANJQO010000034">
    <property type="protein sequence ID" value="KAJ2983335.1"/>
    <property type="molecule type" value="Genomic_DNA"/>
</dbReference>
<comment type="caution">
    <text evidence="1">The sequence shown here is derived from an EMBL/GenBank/DDBJ whole genome shotgun (WGS) entry which is preliminary data.</text>
</comment>
<reference evidence="1" key="1">
    <citation type="submission" date="2022-08" db="EMBL/GenBank/DDBJ databases">
        <title>Genome Sequence of Lecanicillium fungicola.</title>
        <authorList>
            <person name="Buettner E."/>
        </authorList>
    </citation>
    <scope>NUCLEOTIDE SEQUENCE</scope>
    <source>
        <strain evidence="1">Babe33</strain>
    </source>
</reference>
<evidence type="ECO:0000313" key="2">
    <source>
        <dbReference type="Proteomes" id="UP001143910"/>
    </source>
</evidence>
<accession>A0ACC1NWL5</accession>
<evidence type="ECO:0000313" key="1">
    <source>
        <dbReference type="EMBL" id="KAJ2983335.1"/>
    </source>
</evidence>
<organism evidence="1 2">
    <name type="scientific">Zarea fungicola</name>
    <dbReference type="NCBI Taxonomy" id="93591"/>
    <lineage>
        <taxon>Eukaryota</taxon>
        <taxon>Fungi</taxon>
        <taxon>Dikarya</taxon>
        <taxon>Ascomycota</taxon>
        <taxon>Pezizomycotina</taxon>
        <taxon>Sordariomycetes</taxon>
        <taxon>Hypocreomycetidae</taxon>
        <taxon>Hypocreales</taxon>
        <taxon>Cordycipitaceae</taxon>
        <taxon>Zarea</taxon>
    </lineage>
</organism>
<name>A0ACC1NWL5_9HYPO</name>
<proteinExistence type="predicted"/>